<reference evidence="1" key="2">
    <citation type="submission" date="2020-09" db="EMBL/GenBank/DDBJ databases">
        <authorList>
            <person name="Sun Q."/>
            <person name="Zhou Y."/>
        </authorList>
    </citation>
    <scope>NUCLEOTIDE SEQUENCE</scope>
    <source>
        <strain evidence="1">CGMCC 4.7308</strain>
    </source>
</reference>
<organism evidence="1 2">
    <name type="scientific">Nakamurella endophytica</name>
    <dbReference type="NCBI Taxonomy" id="1748367"/>
    <lineage>
        <taxon>Bacteria</taxon>
        <taxon>Bacillati</taxon>
        <taxon>Actinomycetota</taxon>
        <taxon>Actinomycetes</taxon>
        <taxon>Nakamurellales</taxon>
        <taxon>Nakamurellaceae</taxon>
        <taxon>Nakamurella</taxon>
    </lineage>
</organism>
<dbReference type="EMBL" id="BMNA01000003">
    <property type="protein sequence ID" value="GGL96250.1"/>
    <property type="molecule type" value="Genomic_DNA"/>
</dbReference>
<reference evidence="1" key="1">
    <citation type="journal article" date="2014" name="Int. J. Syst. Evol. Microbiol.">
        <title>Complete genome sequence of Corynebacterium casei LMG S-19264T (=DSM 44701T), isolated from a smear-ripened cheese.</title>
        <authorList>
            <consortium name="US DOE Joint Genome Institute (JGI-PGF)"/>
            <person name="Walter F."/>
            <person name="Albersmeier A."/>
            <person name="Kalinowski J."/>
            <person name="Ruckert C."/>
        </authorList>
    </citation>
    <scope>NUCLEOTIDE SEQUENCE</scope>
    <source>
        <strain evidence="1">CGMCC 4.7308</strain>
    </source>
</reference>
<evidence type="ECO:0000313" key="1">
    <source>
        <dbReference type="EMBL" id="GGL96250.1"/>
    </source>
</evidence>
<dbReference type="SUPFAM" id="SSF140453">
    <property type="entry name" value="EsxAB dimer-like"/>
    <property type="match status" value="1"/>
</dbReference>
<gene>
    <name evidence="1" type="ORF">GCM10011594_14990</name>
</gene>
<dbReference type="InterPro" id="IPR010310">
    <property type="entry name" value="T7SS_ESAT-6-like"/>
</dbReference>
<sequence>MGPKFAVRDDAVNRHATHLETAEASMNAQAAAFLAAVEPLPAEWRGSSYASWSRLTEAWNAAVADLNRALGAIRSCVRDAGGLYDRYESQQTAALAAVHGASDWDGARFRS</sequence>
<evidence type="ECO:0000313" key="2">
    <source>
        <dbReference type="Proteomes" id="UP000655208"/>
    </source>
</evidence>
<dbReference type="RefSeq" id="WP_188940932.1">
    <property type="nucleotide sequence ID" value="NZ_BMNA01000003.1"/>
</dbReference>
<dbReference type="Proteomes" id="UP000655208">
    <property type="component" value="Unassembled WGS sequence"/>
</dbReference>
<name>A0A917SSB6_9ACTN</name>
<keyword evidence="2" id="KW-1185">Reference proteome</keyword>
<comment type="caution">
    <text evidence="1">The sequence shown here is derived from an EMBL/GenBank/DDBJ whole genome shotgun (WGS) entry which is preliminary data.</text>
</comment>
<accession>A0A917SSB6</accession>
<dbReference type="InterPro" id="IPR036689">
    <property type="entry name" value="ESAT-6-like_sf"/>
</dbReference>
<dbReference type="AlphaFoldDB" id="A0A917SSB6"/>
<protein>
    <recommendedName>
        <fullName evidence="3">WXG100 family type VII secretion target</fullName>
    </recommendedName>
</protein>
<dbReference type="Pfam" id="PF06013">
    <property type="entry name" value="WXG100"/>
    <property type="match status" value="1"/>
</dbReference>
<dbReference type="Gene3D" id="1.10.287.1060">
    <property type="entry name" value="ESAT-6-like"/>
    <property type="match status" value="1"/>
</dbReference>
<evidence type="ECO:0008006" key="3">
    <source>
        <dbReference type="Google" id="ProtNLM"/>
    </source>
</evidence>
<proteinExistence type="predicted"/>